<feature type="binding site" evidence="2">
    <location>
        <position position="40"/>
    </location>
    <ligand>
        <name>Mg(2+)</name>
        <dbReference type="ChEBI" id="CHEBI:18420"/>
    </ligand>
</feature>
<evidence type="ECO:0000256" key="1">
    <source>
        <dbReference type="ARBA" id="ARBA00012647"/>
    </source>
</evidence>
<dbReference type="SUPFAM" id="SSF53649">
    <property type="entry name" value="Alkaline phosphatase-like"/>
    <property type="match status" value="1"/>
</dbReference>
<proteinExistence type="predicted"/>
<dbReference type="GO" id="GO:0046872">
    <property type="term" value="F:metal ion binding"/>
    <property type="evidence" value="ECO:0007669"/>
    <property type="project" value="UniProtKB-KW"/>
</dbReference>
<comment type="cofactor">
    <cofactor evidence="2">
        <name>Mg(2+)</name>
        <dbReference type="ChEBI" id="CHEBI:18420"/>
    </cofactor>
    <text evidence="2">Binds 1 Mg(2+) ion.</text>
</comment>
<accession>A0A7R8VQG8</accession>
<dbReference type="InterPro" id="IPR001952">
    <property type="entry name" value="Alkaline_phosphatase"/>
</dbReference>
<dbReference type="InterPro" id="IPR017850">
    <property type="entry name" value="Alkaline_phosphatase_core_sf"/>
</dbReference>
<protein>
    <recommendedName>
        <fullName evidence="1">alkaline phosphatase</fullName>
        <ecNumber evidence="1">3.1.3.1</ecNumber>
    </recommendedName>
</protein>
<gene>
    <name evidence="3" type="ORF">TDIB3V08_LOCUS7431</name>
</gene>
<dbReference type="Pfam" id="PF00245">
    <property type="entry name" value="Alk_phosphatase"/>
    <property type="match status" value="1"/>
</dbReference>
<reference evidence="3" key="1">
    <citation type="submission" date="2020-11" db="EMBL/GenBank/DDBJ databases">
        <authorList>
            <person name="Tran Van P."/>
        </authorList>
    </citation>
    <scope>NUCLEOTIDE SEQUENCE</scope>
</reference>
<dbReference type="EC" id="3.1.3.1" evidence="1"/>
<sequence>MEFEADRNPGPEGDPSLAEMTRTALHVMLKNPRGFFLFIEDRLPGVAYRGPRGGAVTIYPHYTGTHYQLLSACRGVPLLTHTDDLIWVLAMSDSSVLTHCPGAAPWSHPDRIFRYLSVSESVKDSLVLVYMKHVGPEFVPATVRWAGSLRLSTVNPKTASTINSIFIFLS</sequence>
<name>A0A7R8VQG8_TIMDO</name>
<dbReference type="GO" id="GO:0004035">
    <property type="term" value="F:alkaline phosphatase activity"/>
    <property type="evidence" value="ECO:0007669"/>
    <property type="project" value="UniProtKB-EC"/>
</dbReference>
<dbReference type="EMBL" id="OA568174">
    <property type="protein sequence ID" value="CAD7201228.1"/>
    <property type="molecule type" value="Genomic_DNA"/>
</dbReference>
<organism evidence="3">
    <name type="scientific">Timema douglasi</name>
    <name type="common">Walking stick</name>
    <dbReference type="NCBI Taxonomy" id="61478"/>
    <lineage>
        <taxon>Eukaryota</taxon>
        <taxon>Metazoa</taxon>
        <taxon>Ecdysozoa</taxon>
        <taxon>Arthropoda</taxon>
        <taxon>Hexapoda</taxon>
        <taxon>Insecta</taxon>
        <taxon>Pterygota</taxon>
        <taxon>Neoptera</taxon>
        <taxon>Polyneoptera</taxon>
        <taxon>Phasmatodea</taxon>
        <taxon>Timematodea</taxon>
        <taxon>Timematoidea</taxon>
        <taxon>Timematidae</taxon>
        <taxon>Timema</taxon>
    </lineage>
</organism>
<dbReference type="Gene3D" id="3.40.720.10">
    <property type="entry name" value="Alkaline Phosphatase, subunit A"/>
    <property type="match status" value="1"/>
</dbReference>
<keyword evidence="2" id="KW-0479">Metal-binding</keyword>
<keyword evidence="2" id="KW-0460">Magnesium</keyword>
<evidence type="ECO:0000256" key="2">
    <source>
        <dbReference type="PIRSR" id="PIRSR601952-2"/>
    </source>
</evidence>
<dbReference type="AlphaFoldDB" id="A0A7R8VQG8"/>
<evidence type="ECO:0000313" key="3">
    <source>
        <dbReference type="EMBL" id="CAD7201228.1"/>
    </source>
</evidence>